<keyword evidence="2 4" id="KW-1133">Transmembrane helix</keyword>
<feature type="transmembrane region" description="Helical" evidence="4">
    <location>
        <begin position="12"/>
        <end position="40"/>
    </location>
</feature>
<protein>
    <submittedName>
        <fullName evidence="5">MFS transporter</fullName>
    </submittedName>
</protein>
<proteinExistence type="predicted"/>
<dbReference type="STRING" id="470453.B0680_08035"/>
<dbReference type="InterPro" id="IPR011701">
    <property type="entry name" value="MFS"/>
</dbReference>
<feature type="transmembrane region" description="Helical" evidence="4">
    <location>
        <begin position="215"/>
        <end position="235"/>
    </location>
</feature>
<dbReference type="InterPro" id="IPR052524">
    <property type="entry name" value="MFS_Cyanate_Porter"/>
</dbReference>
<dbReference type="SUPFAM" id="SSF103473">
    <property type="entry name" value="MFS general substrate transporter"/>
    <property type="match status" value="1"/>
</dbReference>
<accession>A0A1T0CLN9</accession>
<gene>
    <name evidence="5" type="ORF">B0680_08035</name>
</gene>
<keyword evidence="1 4" id="KW-0812">Transmembrane</keyword>
<dbReference type="Pfam" id="PF07690">
    <property type="entry name" value="MFS_1"/>
    <property type="match status" value="1"/>
</dbReference>
<reference evidence="5 6" key="1">
    <citation type="submission" date="2017-02" db="EMBL/GenBank/DDBJ databases">
        <title>Draft genome sequence of Moraxella pluranimalium CCUG 54913T type strain.</title>
        <authorList>
            <person name="Salva-Serra F."/>
            <person name="Engstrom-Jakobsson H."/>
            <person name="Thorell K."/>
            <person name="Jaen-Luchoro D."/>
            <person name="Gonzales-Siles L."/>
            <person name="Karlsson R."/>
            <person name="Yazdan S."/>
            <person name="Boulund F."/>
            <person name="Johnning A."/>
            <person name="Engstrand L."/>
            <person name="Kristiansson E."/>
            <person name="Moore E."/>
        </authorList>
    </citation>
    <scope>NUCLEOTIDE SEQUENCE [LARGE SCALE GENOMIC DNA]</scope>
    <source>
        <strain evidence="5 6">CCUG 54913</strain>
    </source>
</reference>
<dbReference type="GO" id="GO:0022857">
    <property type="term" value="F:transmembrane transporter activity"/>
    <property type="evidence" value="ECO:0007669"/>
    <property type="project" value="InterPro"/>
</dbReference>
<dbReference type="PANTHER" id="PTHR23523">
    <property type="match status" value="1"/>
</dbReference>
<evidence type="ECO:0000313" key="5">
    <source>
        <dbReference type="EMBL" id="OOS23260.1"/>
    </source>
</evidence>
<dbReference type="EMBL" id="MUYU01000018">
    <property type="protein sequence ID" value="OOS23260.1"/>
    <property type="molecule type" value="Genomic_DNA"/>
</dbReference>
<comment type="caution">
    <text evidence="5">The sequence shown here is derived from an EMBL/GenBank/DDBJ whole genome shotgun (WGS) entry which is preliminary data.</text>
</comment>
<feature type="transmembrane region" description="Helical" evidence="4">
    <location>
        <begin position="367"/>
        <end position="388"/>
    </location>
</feature>
<evidence type="ECO:0000256" key="1">
    <source>
        <dbReference type="ARBA" id="ARBA00022692"/>
    </source>
</evidence>
<dbReference type="OrthoDB" id="5317164at2"/>
<dbReference type="Proteomes" id="UP000189800">
    <property type="component" value="Unassembled WGS sequence"/>
</dbReference>
<keyword evidence="3 4" id="KW-0472">Membrane</keyword>
<dbReference type="Gene3D" id="1.20.1250.20">
    <property type="entry name" value="MFS general substrate transporter like domains"/>
    <property type="match status" value="2"/>
</dbReference>
<evidence type="ECO:0000256" key="4">
    <source>
        <dbReference type="SAM" id="Phobius"/>
    </source>
</evidence>
<name>A0A1T0CLN9_9GAMM</name>
<keyword evidence="6" id="KW-1185">Reference proteome</keyword>
<feature type="transmembrane region" description="Helical" evidence="4">
    <location>
        <begin position="255"/>
        <end position="273"/>
    </location>
</feature>
<evidence type="ECO:0000313" key="6">
    <source>
        <dbReference type="Proteomes" id="UP000189800"/>
    </source>
</evidence>
<evidence type="ECO:0000256" key="2">
    <source>
        <dbReference type="ARBA" id="ARBA00022989"/>
    </source>
</evidence>
<feature type="transmembrane region" description="Helical" evidence="4">
    <location>
        <begin position="164"/>
        <end position="187"/>
    </location>
</feature>
<feature type="transmembrane region" description="Helical" evidence="4">
    <location>
        <begin position="135"/>
        <end position="158"/>
    </location>
</feature>
<feature type="transmembrane region" description="Helical" evidence="4">
    <location>
        <begin position="338"/>
        <end position="361"/>
    </location>
</feature>
<dbReference type="PANTHER" id="PTHR23523:SF2">
    <property type="entry name" value="2-NITROIMIDAZOLE TRANSPORTER"/>
    <property type="match status" value="1"/>
</dbReference>
<feature type="transmembrane region" description="Helical" evidence="4">
    <location>
        <begin position="105"/>
        <end position="123"/>
    </location>
</feature>
<organism evidence="5 6">
    <name type="scientific">Moraxella pluranimalium</name>
    <dbReference type="NCBI Taxonomy" id="470453"/>
    <lineage>
        <taxon>Bacteria</taxon>
        <taxon>Pseudomonadati</taxon>
        <taxon>Pseudomonadota</taxon>
        <taxon>Gammaproteobacteria</taxon>
        <taxon>Moraxellales</taxon>
        <taxon>Moraxellaceae</taxon>
        <taxon>Moraxella</taxon>
    </lineage>
</organism>
<sequence>MTHPTTTKARFIVPLLIIGLILAATNMRSPIVMIGSIASMLQQTLGLGAGDIGLLGALPMPLFAIGALIAPMLAKRFGLEIMMITMTALLTLGVATRVWAGAPLLFAGTLVLSFAIGMLNALTAPFIKNYAPNHIALATGIFSLSMSAIAGISAVVVVPMADGLSWQAALSSWAIFGCMTTLIWTLIYRTRHTQTVADTAVQHTVRFRPWRSLSAWQMAVMMGVQSFLFYTVASFLPSIGTSFGQDLGRATQTALIFQLMAPPAILLLTYLIRHAVPTRIIGATGCVCNAIGVLGILMMPSQLVLWSAVMGFGCAVVFTLSLMMFSLRTSSTENARDLSGMVQAVGYFIAMFGPLSMGWLFETFGDWQVPLIVLSVLMLINVPVGFLASAEHKVDD</sequence>
<evidence type="ECO:0000256" key="3">
    <source>
        <dbReference type="ARBA" id="ARBA00023136"/>
    </source>
</evidence>
<feature type="transmembrane region" description="Helical" evidence="4">
    <location>
        <begin position="52"/>
        <end position="74"/>
    </location>
</feature>
<feature type="transmembrane region" description="Helical" evidence="4">
    <location>
        <begin position="305"/>
        <end position="326"/>
    </location>
</feature>
<dbReference type="RefSeq" id="WP_078254584.1">
    <property type="nucleotide sequence ID" value="NZ_MUYU01000018.1"/>
</dbReference>
<feature type="transmembrane region" description="Helical" evidence="4">
    <location>
        <begin position="280"/>
        <end position="299"/>
    </location>
</feature>
<dbReference type="InterPro" id="IPR036259">
    <property type="entry name" value="MFS_trans_sf"/>
</dbReference>
<dbReference type="AlphaFoldDB" id="A0A1T0CLN9"/>
<feature type="transmembrane region" description="Helical" evidence="4">
    <location>
        <begin position="81"/>
        <end position="99"/>
    </location>
</feature>